<feature type="region of interest" description="Disordered" evidence="5">
    <location>
        <begin position="510"/>
        <end position="534"/>
    </location>
</feature>
<dbReference type="GO" id="GO:0016301">
    <property type="term" value="F:kinase activity"/>
    <property type="evidence" value="ECO:0007669"/>
    <property type="project" value="UniProtKB-KW"/>
</dbReference>
<dbReference type="RefSeq" id="WP_136914535.1">
    <property type="nucleotide sequence ID" value="NZ_CP039371.1"/>
</dbReference>
<evidence type="ECO:0000313" key="9">
    <source>
        <dbReference type="Proteomes" id="UP000298551"/>
    </source>
</evidence>
<feature type="compositionally biased region" description="Low complexity" evidence="5">
    <location>
        <begin position="520"/>
        <end position="534"/>
    </location>
</feature>
<dbReference type="InterPro" id="IPR018485">
    <property type="entry name" value="FGGY_C"/>
</dbReference>
<gene>
    <name evidence="8" type="ORF">E6B08_13835</name>
</gene>
<evidence type="ECO:0000259" key="7">
    <source>
        <dbReference type="Pfam" id="PF02782"/>
    </source>
</evidence>
<evidence type="ECO:0000313" key="8">
    <source>
        <dbReference type="EMBL" id="QCI12378.1"/>
    </source>
</evidence>
<feature type="domain" description="Carbohydrate kinase FGGY C-terminal" evidence="7">
    <location>
        <begin position="261"/>
        <end position="457"/>
    </location>
</feature>
<dbReference type="InterPro" id="IPR018484">
    <property type="entry name" value="FGGY_N"/>
</dbReference>
<dbReference type="PANTHER" id="PTHR43095:SF5">
    <property type="entry name" value="XYLULOSE KINASE"/>
    <property type="match status" value="1"/>
</dbReference>
<dbReference type="OrthoDB" id="9805576at2"/>
<dbReference type="SUPFAM" id="SSF53067">
    <property type="entry name" value="Actin-like ATPase domain"/>
    <property type="match status" value="2"/>
</dbReference>
<dbReference type="Pfam" id="PF00370">
    <property type="entry name" value="FGGY_N"/>
    <property type="match status" value="1"/>
</dbReference>
<evidence type="ECO:0000256" key="1">
    <source>
        <dbReference type="ARBA" id="ARBA00009156"/>
    </source>
</evidence>
<dbReference type="InterPro" id="IPR018483">
    <property type="entry name" value="Carb_kinase_FGGY_CS"/>
</dbReference>
<dbReference type="InterPro" id="IPR043129">
    <property type="entry name" value="ATPase_NBD"/>
</dbReference>
<reference evidence="9" key="1">
    <citation type="submission" date="2019-04" db="EMBL/GenBank/DDBJ databases">
        <title>Genome sequence of Pseudomonas putida 1290, an auxin catabolizing strain.</title>
        <authorList>
            <person name="Laird T.S."/>
            <person name="Leveau J.H.J."/>
        </authorList>
    </citation>
    <scope>NUCLEOTIDE SEQUENCE [LARGE SCALE GENOMIC DNA]</scope>
    <source>
        <strain evidence="9">1290</strain>
    </source>
</reference>
<evidence type="ECO:0000259" key="6">
    <source>
        <dbReference type="Pfam" id="PF00370"/>
    </source>
</evidence>
<dbReference type="GO" id="GO:0005975">
    <property type="term" value="P:carbohydrate metabolic process"/>
    <property type="evidence" value="ECO:0007669"/>
    <property type="project" value="InterPro"/>
</dbReference>
<evidence type="ECO:0008006" key="10">
    <source>
        <dbReference type="Google" id="ProtNLM"/>
    </source>
</evidence>
<dbReference type="EMBL" id="CP039371">
    <property type="protein sequence ID" value="QCI12378.1"/>
    <property type="molecule type" value="Genomic_DNA"/>
</dbReference>
<dbReference type="Pfam" id="PF02782">
    <property type="entry name" value="FGGY_C"/>
    <property type="match status" value="1"/>
</dbReference>
<dbReference type="Proteomes" id="UP000298551">
    <property type="component" value="Chromosome"/>
</dbReference>
<dbReference type="Gene3D" id="3.30.420.40">
    <property type="match status" value="2"/>
</dbReference>
<sequence>MTYVIGVDIGTQSTKALLTSTKGAILAQASVAYQVEQPYPLWAEQWPDVWLDAVQATIAEVVAQSHVPANEIKAICVSSLYGGSGIPVDADIRPLHPCLIWMDRRATAETEWVRQHLDLEQLQAISGNGVDSYHGFTKMLWIKRNQPEVWARTRYLLPPNSYVHYHLTGELAVDHSSAGNIGGVYDIHARSWSIPLMDALGIDPSLMPQRLVDSSEIVGGLTAEAATRLGLAPGTAVVAGGVDAAMATLAAGVIEPGNHVAMMGTSMCWGFINHQTDAKLGLVSMPYVHKPAENIYLFGGAIATGASVSWFRDQFCAQEKQTAALSPGVEVHQLMEREAANTPAGADGLVFLPYLMGERSPVWDAQASGAYVGLSLFHTKAHLYRAVLEGLAFALRHNMERGQQAAVHLDSELIVVGGAAASDLWMQIIADITGYPVMTIEQAVEAPLGGAMLAALAIGEITSLAQVRDWRTLCPRAQPNPANRHTYDRLFEIYCNLYPALKPSMHGLAQLRQAPPPSTAPSCAPAKAPSAIGA</sequence>
<proteinExistence type="inferred from homology"/>
<dbReference type="CDD" id="cd07804">
    <property type="entry name" value="ASKHA_NBD_FGGY_RrXK-like"/>
    <property type="match status" value="1"/>
</dbReference>
<dbReference type="InterPro" id="IPR050406">
    <property type="entry name" value="FGGY_Carb_Kinase"/>
</dbReference>
<evidence type="ECO:0000256" key="3">
    <source>
        <dbReference type="ARBA" id="ARBA00022777"/>
    </source>
</evidence>
<dbReference type="PROSITE" id="PS00445">
    <property type="entry name" value="FGGY_KINASES_2"/>
    <property type="match status" value="1"/>
</dbReference>
<feature type="domain" description="Carbohydrate kinase FGGY N-terminal" evidence="6">
    <location>
        <begin position="3"/>
        <end position="249"/>
    </location>
</feature>
<dbReference type="GO" id="GO:0016773">
    <property type="term" value="F:phosphotransferase activity, alcohol group as acceptor"/>
    <property type="evidence" value="ECO:0007669"/>
    <property type="project" value="InterPro"/>
</dbReference>
<dbReference type="PIRSF" id="PIRSF000538">
    <property type="entry name" value="GlpK"/>
    <property type="match status" value="1"/>
</dbReference>
<keyword evidence="3 4" id="KW-0418">Kinase</keyword>
<evidence type="ECO:0000256" key="4">
    <source>
        <dbReference type="RuleBase" id="RU003733"/>
    </source>
</evidence>
<dbReference type="InterPro" id="IPR000577">
    <property type="entry name" value="Carb_kinase_FGGY"/>
</dbReference>
<comment type="similarity">
    <text evidence="1 4">Belongs to the FGGY kinase family.</text>
</comment>
<keyword evidence="2 4" id="KW-0808">Transferase</keyword>
<dbReference type="PANTHER" id="PTHR43095">
    <property type="entry name" value="SUGAR KINASE"/>
    <property type="match status" value="1"/>
</dbReference>
<evidence type="ECO:0000256" key="5">
    <source>
        <dbReference type="SAM" id="MobiDB-lite"/>
    </source>
</evidence>
<organism evidence="8 9">
    <name type="scientific">Pseudomonas putida</name>
    <name type="common">Arthrobacter siderocapsulatus</name>
    <dbReference type="NCBI Taxonomy" id="303"/>
    <lineage>
        <taxon>Bacteria</taxon>
        <taxon>Pseudomonadati</taxon>
        <taxon>Pseudomonadota</taxon>
        <taxon>Gammaproteobacteria</taxon>
        <taxon>Pseudomonadales</taxon>
        <taxon>Pseudomonadaceae</taxon>
        <taxon>Pseudomonas</taxon>
    </lineage>
</organism>
<evidence type="ECO:0000256" key="2">
    <source>
        <dbReference type="ARBA" id="ARBA00022679"/>
    </source>
</evidence>
<protein>
    <recommendedName>
        <fullName evidence="10">Xylulokinase</fullName>
    </recommendedName>
</protein>
<dbReference type="AlphaFoldDB" id="A0A4D6XCH1"/>
<accession>A0A4D6XCH1</accession>
<name>A0A4D6XCH1_PSEPU</name>